<dbReference type="PROSITE" id="PS00238">
    <property type="entry name" value="OPSIN"/>
    <property type="match status" value="1"/>
</dbReference>
<dbReference type="Proteomes" id="UP001529510">
    <property type="component" value="Unassembled WGS sequence"/>
</dbReference>
<evidence type="ECO:0000256" key="4">
    <source>
        <dbReference type="ARBA" id="ARBA00023040"/>
    </source>
</evidence>
<dbReference type="InterPro" id="IPR050125">
    <property type="entry name" value="GPCR_opsins"/>
</dbReference>
<feature type="non-terminal residue" evidence="10">
    <location>
        <position position="107"/>
    </location>
</feature>
<evidence type="ECO:0000259" key="9">
    <source>
        <dbReference type="PROSITE" id="PS50262"/>
    </source>
</evidence>
<feature type="non-terminal residue" evidence="10">
    <location>
        <position position="1"/>
    </location>
</feature>
<dbReference type="InterPro" id="IPR027430">
    <property type="entry name" value="Retinal_BS"/>
</dbReference>
<evidence type="ECO:0000256" key="6">
    <source>
        <dbReference type="ARBA" id="ARBA00023170"/>
    </source>
</evidence>
<evidence type="ECO:0000256" key="7">
    <source>
        <dbReference type="ARBA" id="ARBA00023224"/>
    </source>
</evidence>
<dbReference type="SUPFAM" id="SSF81321">
    <property type="entry name" value="Family A G protein-coupled receptor-like"/>
    <property type="match status" value="1"/>
</dbReference>
<evidence type="ECO:0000256" key="1">
    <source>
        <dbReference type="ARBA" id="ARBA00004141"/>
    </source>
</evidence>
<evidence type="ECO:0000256" key="8">
    <source>
        <dbReference type="SAM" id="MobiDB-lite"/>
    </source>
</evidence>
<evidence type="ECO:0000256" key="2">
    <source>
        <dbReference type="ARBA" id="ARBA00022692"/>
    </source>
</evidence>
<dbReference type="InterPro" id="IPR017452">
    <property type="entry name" value="GPCR_Rhodpsn_7TM"/>
</dbReference>
<evidence type="ECO:0000256" key="5">
    <source>
        <dbReference type="ARBA" id="ARBA00023136"/>
    </source>
</evidence>
<dbReference type="AlphaFoldDB" id="A0ABD0NT13"/>
<protein>
    <recommendedName>
        <fullName evidence="9">G-protein coupled receptors family 1 profile domain-containing protein</fullName>
    </recommendedName>
</protein>
<keyword evidence="6" id="KW-0675">Receptor</keyword>
<evidence type="ECO:0000313" key="10">
    <source>
        <dbReference type="EMBL" id="KAL0165053.1"/>
    </source>
</evidence>
<comment type="caution">
    <text evidence="10">The sequence shown here is derived from an EMBL/GenBank/DDBJ whole genome shotgun (WGS) entry which is preliminary data.</text>
</comment>
<dbReference type="Gene3D" id="1.20.1070.10">
    <property type="entry name" value="Rhodopsin 7-helix transmembrane proteins"/>
    <property type="match status" value="1"/>
</dbReference>
<evidence type="ECO:0000313" key="11">
    <source>
        <dbReference type="Proteomes" id="UP001529510"/>
    </source>
</evidence>
<reference evidence="10 11" key="1">
    <citation type="submission" date="2024-05" db="EMBL/GenBank/DDBJ databases">
        <title>Genome sequencing and assembly of Indian major carp, Cirrhinus mrigala (Hamilton, 1822).</title>
        <authorList>
            <person name="Mohindra V."/>
            <person name="Chowdhury L.M."/>
            <person name="Lal K."/>
            <person name="Jena J.K."/>
        </authorList>
    </citation>
    <scope>NUCLEOTIDE SEQUENCE [LARGE SCALE GENOMIC DNA]</scope>
    <source>
        <strain evidence="10">CM1030</strain>
        <tissue evidence="10">Blood</tissue>
    </source>
</reference>
<proteinExistence type="predicted"/>
<comment type="subcellular location">
    <subcellularLocation>
        <location evidence="1">Membrane</location>
        <topology evidence="1">Multi-pass membrane protein</topology>
    </subcellularLocation>
</comment>
<dbReference type="EMBL" id="JAMKFB020000020">
    <property type="protein sequence ID" value="KAL0165053.1"/>
    <property type="molecule type" value="Genomic_DNA"/>
</dbReference>
<evidence type="ECO:0000256" key="3">
    <source>
        <dbReference type="ARBA" id="ARBA00022989"/>
    </source>
</evidence>
<organism evidence="10 11">
    <name type="scientific">Cirrhinus mrigala</name>
    <name type="common">Mrigala</name>
    <dbReference type="NCBI Taxonomy" id="683832"/>
    <lineage>
        <taxon>Eukaryota</taxon>
        <taxon>Metazoa</taxon>
        <taxon>Chordata</taxon>
        <taxon>Craniata</taxon>
        <taxon>Vertebrata</taxon>
        <taxon>Euteleostomi</taxon>
        <taxon>Actinopterygii</taxon>
        <taxon>Neopterygii</taxon>
        <taxon>Teleostei</taxon>
        <taxon>Ostariophysi</taxon>
        <taxon>Cypriniformes</taxon>
        <taxon>Cyprinidae</taxon>
        <taxon>Labeoninae</taxon>
        <taxon>Labeonini</taxon>
        <taxon>Cirrhinus</taxon>
    </lineage>
</organism>
<feature type="region of interest" description="Disordered" evidence="8">
    <location>
        <begin position="88"/>
        <end position="107"/>
    </location>
</feature>
<sequence>IGFVGCWAPYGIVSLWSVYRPGDSIPPEVSMLPCLFAKSSTVYNPFIYYIFSKTFKREVNQSNICRTSDAKNGAENTIYLVCDANKSKPGAEEKTIEKTRENETQLN</sequence>
<accession>A0ABD0NT13</accession>
<keyword evidence="7" id="KW-0807">Transducer</keyword>
<keyword evidence="2" id="KW-0812">Transmembrane</keyword>
<feature type="domain" description="G-protein coupled receptors family 1 profile" evidence="9">
    <location>
        <begin position="1"/>
        <end position="48"/>
    </location>
</feature>
<keyword evidence="5" id="KW-0472">Membrane</keyword>
<dbReference type="PANTHER" id="PTHR24240">
    <property type="entry name" value="OPSIN"/>
    <property type="match status" value="1"/>
</dbReference>
<keyword evidence="4" id="KW-0297">G-protein coupled receptor</keyword>
<dbReference type="GO" id="GO:0004930">
    <property type="term" value="F:G protein-coupled receptor activity"/>
    <property type="evidence" value="ECO:0007669"/>
    <property type="project" value="UniProtKB-KW"/>
</dbReference>
<dbReference type="PROSITE" id="PS50262">
    <property type="entry name" value="G_PROTEIN_RECEP_F1_2"/>
    <property type="match status" value="1"/>
</dbReference>
<gene>
    <name evidence="10" type="ORF">M9458_040806</name>
</gene>
<keyword evidence="3" id="KW-1133">Transmembrane helix</keyword>
<keyword evidence="11" id="KW-1185">Reference proteome</keyword>
<name>A0ABD0NT13_CIRMR</name>
<dbReference type="GO" id="GO:0016020">
    <property type="term" value="C:membrane"/>
    <property type="evidence" value="ECO:0007669"/>
    <property type="project" value="UniProtKB-SubCell"/>
</dbReference>